<evidence type="ECO:0000256" key="3">
    <source>
        <dbReference type="ARBA" id="ARBA00022989"/>
    </source>
</evidence>
<feature type="transmembrane region" description="Helical" evidence="6">
    <location>
        <begin position="387"/>
        <end position="407"/>
    </location>
</feature>
<dbReference type="PANTHER" id="PTHR23501:SF153">
    <property type="entry name" value="AFLATOXIN EFFLUX PUMP, PUTATIVE-RELATED"/>
    <property type="match status" value="1"/>
</dbReference>
<dbReference type="PROSITE" id="PS50850">
    <property type="entry name" value="MFS"/>
    <property type="match status" value="1"/>
</dbReference>
<keyword evidence="4 6" id="KW-0472">Membrane</keyword>
<evidence type="ECO:0000256" key="6">
    <source>
        <dbReference type="SAM" id="Phobius"/>
    </source>
</evidence>
<dbReference type="FunFam" id="1.20.1250.20:FF:000196">
    <property type="entry name" value="MFS toxin efflux pump (AflT)"/>
    <property type="match status" value="1"/>
</dbReference>
<feature type="transmembrane region" description="Helical" evidence="6">
    <location>
        <begin position="67"/>
        <end position="89"/>
    </location>
</feature>
<evidence type="ECO:0000313" key="8">
    <source>
        <dbReference type="EMBL" id="KAG9987161.1"/>
    </source>
</evidence>
<comment type="caution">
    <text evidence="8">The sequence shown here is derived from an EMBL/GenBank/DDBJ whole genome shotgun (WGS) entry which is preliminary data.</text>
</comment>
<evidence type="ECO:0000313" key="9">
    <source>
        <dbReference type="Proteomes" id="UP000729357"/>
    </source>
</evidence>
<comment type="subcellular location">
    <subcellularLocation>
        <location evidence="1">Membrane</location>
        <topology evidence="1">Multi-pass membrane protein</topology>
    </subcellularLocation>
</comment>
<evidence type="ECO:0000259" key="7">
    <source>
        <dbReference type="PROSITE" id="PS50850"/>
    </source>
</evidence>
<keyword evidence="2 6" id="KW-0812">Transmembrane</keyword>
<dbReference type="SUPFAM" id="SSF103473">
    <property type="entry name" value="MFS general substrate transporter"/>
    <property type="match status" value="1"/>
</dbReference>
<feature type="non-terminal residue" evidence="8">
    <location>
        <position position="531"/>
    </location>
</feature>
<feature type="domain" description="Major facilitator superfamily (MFS) profile" evidence="7">
    <location>
        <begin position="32"/>
        <end position="519"/>
    </location>
</feature>
<evidence type="ECO:0000256" key="4">
    <source>
        <dbReference type="ARBA" id="ARBA00023136"/>
    </source>
</evidence>
<sequence>MDENTHDDEKLSNRTQRDEEKQYPPMKIVLPAMIATYLAMFLVAIDRTIIGTAVPAISNQFDSFGDIAWYESGFLLPLCALQLSFGLVYTYYATKWVLIILVSVFEIGSIVCASAPTSNVLIVGRVIQGIGGAGIGSGAIIMISMLVPLQARPKWTGGIGAVFGLASILGPLLGGYLTSITWRWCFWINVPIGGVSLACLVFFTPNTPPAIKAAATWRGKLAQLDPLGFILIAPSVICLLFAIEWGGSKYSWNSAQVIALFVVFGTLLLAFIASQAWQGDKATLPPRVLRQRSIISASFASVGIGPVLVIYAFYLPIWFQVIQGKSPQKSGLSLLPLFLSNVLAVMMSGIATSIVGYYSPFLIVGSGIFIVGSALLTTWSVNTSAGIWIGYQIIAGAGLGSVLQGPNIAAQTVLPNRDVAIGLSFLQFINFFAGSTFITVSQTLLENGLISGLKDILPDLDPSTISGGGASAIRDMVSPDQLPIVLKVYNNSIRSVWYLGLGLACLVFVASWGFEWRSVKTKKESDSDSKA</sequence>
<name>A0A9P8G1Q5_AURME</name>
<dbReference type="AlphaFoldDB" id="A0A9P8G1Q5"/>
<feature type="transmembrane region" description="Helical" evidence="6">
    <location>
        <begin position="159"/>
        <end position="178"/>
    </location>
</feature>
<dbReference type="InterPro" id="IPR020846">
    <property type="entry name" value="MFS_dom"/>
</dbReference>
<feature type="transmembrane region" description="Helical" evidence="6">
    <location>
        <begin position="496"/>
        <end position="514"/>
    </location>
</feature>
<reference evidence="8" key="1">
    <citation type="journal article" date="2021" name="J Fungi (Basel)">
        <title>Virulence traits and population genomics of the black yeast Aureobasidium melanogenum.</title>
        <authorList>
            <person name="Cernosa A."/>
            <person name="Sun X."/>
            <person name="Gostincar C."/>
            <person name="Fang C."/>
            <person name="Gunde-Cimerman N."/>
            <person name="Song Z."/>
        </authorList>
    </citation>
    <scope>NUCLEOTIDE SEQUENCE</scope>
    <source>
        <strain evidence="8">EXF-9298</strain>
    </source>
</reference>
<organism evidence="8 9">
    <name type="scientific">Aureobasidium melanogenum</name>
    <name type="common">Aureobasidium pullulans var. melanogenum</name>
    <dbReference type="NCBI Taxonomy" id="46634"/>
    <lineage>
        <taxon>Eukaryota</taxon>
        <taxon>Fungi</taxon>
        <taxon>Dikarya</taxon>
        <taxon>Ascomycota</taxon>
        <taxon>Pezizomycotina</taxon>
        <taxon>Dothideomycetes</taxon>
        <taxon>Dothideomycetidae</taxon>
        <taxon>Dothideales</taxon>
        <taxon>Saccotheciaceae</taxon>
        <taxon>Aureobasidium</taxon>
    </lineage>
</organism>
<feature type="compositionally biased region" description="Basic and acidic residues" evidence="5">
    <location>
        <begin position="7"/>
        <end position="20"/>
    </location>
</feature>
<feature type="transmembrane region" description="Helical" evidence="6">
    <location>
        <begin position="294"/>
        <end position="314"/>
    </location>
</feature>
<keyword evidence="3 6" id="KW-1133">Transmembrane helix</keyword>
<feature type="transmembrane region" description="Helical" evidence="6">
    <location>
        <begin position="255"/>
        <end position="273"/>
    </location>
</feature>
<feature type="transmembrane region" description="Helical" evidence="6">
    <location>
        <begin position="96"/>
        <end position="116"/>
    </location>
</feature>
<feature type="transmembrane region" description="Helical" evidence="6">
    <location>
        <begin position="28"/>
        <end position="45"/>
    </location>
</feature>
<dbReference type="Gene3D" id="1.20.1250.20">
    <property type="entry name" value="MFS general substrate transporter like domains"/>
    <property type="match status" value="2"/>
</dbReference>
<dbReference type="CDD" id="cd17502">
    <property type="entry name" value="MFS_Azr1_MDR_like"/>
    <property type="match status" value="1"/>
</dbReference>
<protein>
    <submittedName>
        <fullName evidence="8">MFS general substrate transporter</fullName>
    </submittedName>
</protein>
<evidence type="ECO:0000256" key="1">
    <source>
        <dbReference type="ARBA" id="ARBA00004141"/>
    </source>
</evidence>
<dbReference type="EMBL" id="JAHFXS010000248">
    <property type="protein sequence ID" value="KAG9987161.1"/>
    <property type="molecule type" value="Genomic_DNA"/>
</dbReference>
<evidence type="ECO:0000256" key="5">
    <source>
        <dbReference type="SAM" id="MobiDB-lite"/>
    </source>
</evidence>
<feature type="region of interest" description="Disordered" evidence="5">
    <location>
        <begin position="1"/>
        <end position="20"/>
    </location>
</feature>
<proteinExistence type="predicted"/>
<reference evidence="8" key="2">
    <citation type="submission" date="2021-08" db="EMBL/GenBank/DDBJ databases">
        <authorList>
            <person name="Gostincar C."/>
            <person name="Sun X."/>
            <person name="Song Z."/>
            <person name="Gunde-Cimerman N."/>
        </authorList>
    </citation>
    <scope>NUCLEOTIDE SEQUENCE</scope>
    <source>
        <strain evidence="8">EXF-9298</strain>
    </source>
</reference>
<dbReference type="PRINTS" id="PR01036">
    <property type="entry name" value="TCRTETB"/>
</dbReference>
<dbReference type="GO" id="GO:0022857">
    <property type="term" value="F:transmembrane transporter activity"/>
    <property type="evidence" value="ECO:0007669"/>
    <property type="project" value="InterPro"/>
</dbReference>
<dbReference type="Proteomes" id="UP000729357">
    <property type="component" value="Unassembled WGS sequence"/>
</dbReference>
<feature type="transmembrane region" description="Helical" evidence="6">
    <location>
        <begin position="122"/>
        <end position="147"/>
    </location>
</feature>
<feature type="transmembrane region" description="Helical" evidence="6">
    <location>
        <begin position="419"/>
        <end position="440"/>
    </location>
</feature>
<dbReference type="InterPro" id="IPR011701">
    <property type="entry name" value="MFS"/>
</dbReference>
<accession>A0A9P8G1Q5</accession>
<dbReference type="InterPro" id="IPR036259">
    <property type="entry name" value="MFS_trans_sf"/>
</dbReference>
<dbReference type="GO" id="GO:0005886">
    <property type="term" value="C:plasma membrane"/>
    <property type="evidence" value="ECO:0007669"/>
    <property type="project" value="TreeGrafter"/>
</dbReference>
<feature type="transmembrane region" description="Helical" evidence="6">
    <location>
        <begin position="184"/>
        <end position="203"/>
    </location>
</feature>
<feature type="transmembrane region" description="Helical" evidence="6">
    <location>
        <begin position="224"/>
        <end position="243"/>
    </location>
</feature>
<dbReference type="Pfam" id="PF07690">
    <property type="entry name" value="MFS_1"/>
    <property type="match status" value="1"/>
</dbReference>
<feature type="transmembrane region" description="Helical" evidence="6">
    <location>
        <begin position="334"/>
        <end position="354"/>
    </location>
</feature>
<feature type="transmembrane region" description="Helical" evidence="6">
    <location>
        <begin position="361"/>
        <end position="381"/>
    </location>
</feature>
<evidence type="ECO:0000256" key="2">
    <source>
        <dbReference type="ARBA" id="ARBA00022692"/>
    </source>
</evidence>
<gene>
    <name evidence="8" type="ORF">KCU98_g3537</name>
</gene>
<dbReference type="PANTHER" id="PTHR23501">
    <property type="entry name" value="MAJOR FACILITATOR SUPERFAMILY"/>
    <property type="match status" value="1"/>
</dbReference>
<keyword evidence="9" id="KW-1185">Reference proteome</keyword>